<dbReference type="Pfam" id="PF00730">
    <property type="entry name" value="HhH-GPD"/>
    <property type="match status" value="1"/>
</dbReference>
<dbReference type="InterPro" id="IPR037046">
    <property type="entry name" value="AlkA_N_sf"/>
</dbReference>
<dbReference type="PROSITE" id="PS00516">
    <property type="entry name" value="ALKYLBASE_DNA_GLYCOS"/>
    <property type="match status" value="1"/>
</dbReference>
<dbReference type="InterPro" id="IPR011257">
    <property type="entry name" value="DNA_glycosylase"/>
</dbReference>
<dbReference type="SUPFAM" id="SSF48150">
    <property type="entry name" value="DNA-glycosylase"/>
    <property type="match status" value="1"/>
</dbReference>
<keyword evidence="7" id="KW-0326">Glycosidase</keyword>
<evidence type="ECO:0000313" key="9">
    <source>
        <dbReference type="Proteomes" id="UP000051497"/>
    </source>
</evidence>
<reference evidence="7" key="1">
    <citation type="submission" date="2015-09" db="EMBL/GenBank/DDBJ databases">
        <title>Draft Genome Sequences of Two Novel Amoeba-resistant Intranuclear Bacteria, Candidatus Berkiella cookevillensis and Candidatus Berkiella aquae.</title>
        <authorList>
            <person name="Mehari Y.T."/>
            <person name="Arivett B.A."/>
            <person name="Farone A.L."/>
            <person name="Gunderson J.H."/>
            <person name="Farone M.B."/>
        </authorList>
    </citation>
    <scope>NUCLEOTIDE SEQUENCE [LARGE SCALE GENOMIC DNA]</scope>
    <source>
        <strain evidence="7">HT99</strain>
    </source>
</reference>
<evidence type="ECO:0000259" key="6">
    <source>
        <dbReference type="SMART" id="SM00478"/>
    </source>
</evidence>
<dbReference type="Proteomes" id="UP000051497">
    <property type="component" value="Unassembled WGS sequence"/>
</dbReference>
<dbReference type="InterPro" id="IPR000035">
    <property type="entry name" value="Alkylbase_DNA_glycsylse_CS"/>
</dbReference>
<dbReference type="GO" id="GO:0032131">
    <property type="term" value="F:alkylated DNA binding"/>
    <property type="evidence" value="ECO:0007669"/>
    <property type="project" value="TreeGrafter"/>
</dbReference>
<keyword evidence="5" id="KW-0234">DNA repair</keyword>
<keyword evidence="9" id="KW-1185">Reference proteome</keyword>
<dbReference type="GO" id="GO:0008725">
    <property type="term" value="F:DNA-3-methyladenine glycosylase activity"/>
    <property type="evidence" value="ECO:0007669"/>
    <property type="project" value="TreeGrafter"/>
</dbReference>
<organism evidence="7">
    <name type="scientific">Candidatus Berkiella aquae</name>
    <dbReference type="NCBI Taxonomy" id="295108"/>
    <lineage>
        <taxon>Bacteria</taxon>
        <taxon>Pseudomonadati</taxon>
        <taxon>Pseudomonadota</taxon>
        <taxon>Gammaproteobacteria</taxon>
        <taxon>Candidatus Berkiellales</taxon>
        <taxon>Candidatus Berkiellaceae</taxon>
        <taxon>Candidatus Berkiella</taxon>
    </lineage>
</organism>
<evidence type="ECO:0000256" key="5">
    <source>
        <dbReference type="ARBA" id="ARBA00023204"/>
    </source>
</evidence>
<keyword evidence="4" id="KW-0227">DNA damage</keyword>
<dbReference type="InterPro" id="IPR003265">
    <property type="entry name" value="HhH-GPD_domain"/>
</dbReference>
<comment type="catalytic activity">
    <reaction evidence="1">
        <text>Hydrolysis of alkylated DNA, releasing 3-methyladenine, 3-methylguanine, 7-methylguanine and 7-methyladenine.</text>
        <dbReference type="EC" id="3.2.2.21"/>
    </reaction>
</comment>
<dbReference type="STRING" id="295108.HT99x_02617"/>
<dbReference type="CDD" id="cd00056">
    <property type="entry name" value="ENDO3c"/>
    <property type="match status" value="1"/>
</dbReference>
<accession>A0A0Q9YIE7</accession>
<dbReference type="PANTHER" id="PTHR43003">
    <property type="entry name" value="DNA-3-METHYLADENINE GLYCOSYLASE"/>
    <property type="match status" value="1"/>
</dbReference>
<evidence type="ECO:0000313" key="7">
    <source>
        <dbReference type="EMBL" id="KRG20367.1"/>
    </source>
</evidence>
<protein>
    <recommendedName>
        <fullName evidence="3">DNA-3-methyladenine glycosylase II</fullName>
        <ecNumber evidence="3">3.2.2.21</ecNumber>
    </recommendedName>
</protein>
<evidence type="ECO:0000313" key="8">
    <source>
        <dbReference type="EMBL" id="MCS5712266.1"/>
    </source>
</evidence>
<dbReference type="AlphaFoldDB" id="A0A0Q9YIE7"/>
<dbReference type="GO" id="GO:0006307">
    <property type="term" value="P:DNA alkylation repair"/>
    <property type="evidence" value="ECO:0007669"/>
    <property type="project" value="TreeGrafter"/>
</dbReference>
<evidence type="ECO:0000256" key="3">
    <source>
        <dbReference type="ARBA" id="ARBA00012000"/>
    </source>
</evidence>
<reference evidence="8" key="3">
    <citation type="submission" date="2021-06" db="EMBL/GenBank/DDBJ databases">
        <title>Genomic Description and Analysis of Intracellular Bacteria, Candidatus Berkiella cookevillensis and Candidatus Berkiella aquae.</title>
        <authorList>
            <person name="Kidane D.T."/>
            <person name="Mehari Y.T."/>
            <person name="Rice F.C."/>
            <person name="Arivett B.A."/>
            <person name="Farone A.L."/>
            <person name="Berk S.G."/>
            <person name="Farone M.B."/>
        </authorList>
    </citation>
    <scope>NUCLEOTIDE SEQUENCE</scope>
    <source>
        <strain evidence="8">HT99</strain>
    </source>
</reference>
<dbReference type="EMBL" id="LKAJ01000013">
    <property type="protein sequence ID" value="KRG20367.1"/>
    <property type="molecule type" value="Genomic_DNA"/>
</dbReference>
<evidence type="ECO:0000256" key="2">
    <source>
        <dbReference type="ARBA" id="ARBA00010817"/>
    </source>
</evidence>
<dbReference type="GO" id="GO:0043916">
    <property type="term" value="F:DNA-7-methylguanine glycosylase activity"/>
    <property type="evidence" value="ECO:0007669"/>
    <property type="project" value="TreeGrafter"/>
</dbReference>
<dbReference type="SMART" id="SM00478">
    <property type="entry name" value="ENDO3c"/>
    <property type="match status" value="1"/>
</dbReference>
<evidence type="ECO:0000256" key="4">
    <source>
        <dbReference type="ARBA" id="ARBA00022763"/>
    </source>
</evidence>
<comment type="similarity">
    <text evidence="2">Belongs to the alkylbase DNA glycosidase AlkA family.</text>
</comment>
<comment type="caution">
    <text evidence="7">The sequence shown here is derived from an EMBL/GenBank/DDBJ whole genome shotgun (WGS) entry which is preliminary data.</text>
</comment>
<feature type="domain" description="HhH-GPD" evidence="6">
    <location>
        <begin position="133"/>
        <end position="301"/>
    </location>
</feature>
<dbReference type="Gene3D" id="3.30.310.20">
    <property type="entry name" value="DNA-3-methyladenine glycosylase AlkA, N-terminal domain"/>
    <property type="match status" value="1"/>
</dbReference>
<dbReference type="PATRIC" id="fig|1590043.3.peg.2660"/>
<dbReference type="InterPro" id="IPR023170">
    <property type="entry name" value="HhH_base_excis_C"/>
</dbReference>
<dbReference type="RefSeq" id="WP_075067217.1">
    <property type="nucleotide sequence ID" value="NZ_LKAJ02000001.1"/>
</dbReference>
<reference evidence="8" key="2">
    <citation type="journal article" date="2016" name="Genome Announc.">
        <title>Draft Genome Sequences of Two Novel Amoeba-Resistant Intranuclear Bacteria, 'Candidatus Berkiella cookevillensis' and 'Candidatus Berkiella aquae'.</title>
        <authorList>
            <person name="Mehari Y.T."/>
            <person name="Arivett B.A."/>
            <person name="Farone A.L."/>
            <person name="Gunderson J.H."/>
            <person name="Farone M.B."/>
        </authorList>
    </citation>
    <scope>NUCLEOTIDE SEQUENCE</scope>
    <source>
        <strain evidence="8">HT99</strain>
    </source>
</reference>
<dbReference type="EC" id="3.2.2.21" evidence="3"/>
<dbReference type="Gene3D" id="1.10.340.30">
    <property type="entry name" value="Hypothetical protein, domain 2"/>
    <property type="match status" value="1"/>
</dbReference>
<name>A0A0Q9YIE7_9GAMM</name>
<dbReference type="GO" id="GO:0006285">
    <property type="term" value="P:base-excision repair, AP site formation"/>
    <property type="evidence" value="ECO:0007669"/>
    <property type="project" value="TreeGrafter"/>
</dbReference>
<dbReference type="GO" id="GO:0032993">
    <property type="term" value="C:protein-DNA complex"/>
    <property type="evidence" value="ECO:0007669"/>
    <property type="project" value="TreeGrafter"/>
</dbReference>
<proteinExistence type="inferred from homology"/>
<evidence type="ECO:0000256" key="1">
    <source>
        <dbReference type="ARBA" id="ARBA00000086"/>
    </source>
</evidence>
<dbReference type="Gene3D" id="1.10.1670.10">
    <property type="entry name" value="Helix-hairpin-Helix base-excision DNA repair enzymes (C-terminal)"/>
    <property type="match status" value="1"/>
</dbReference>
<keyword evidence="7" id="KW-0378">Hydrolase</keyword>
<dbReference type="InterPro" id="IPR051912">
    <property type="entry name" value="Alkylbase_DNA_Glycosylase/TA"/>
</dbReference>
<gene>
    <name evidence="7" type="primary">alkA</name>
    <name evidence="8" type="ORF">HT99x_012560</name>
    <name evidence="7" type="ORF">HT99x_02617</name>
</gene>
<dbReference type="PANTHER" id="PTHR43003:SF5">
    <property type="entry name" value="DNA-3-METHYLADENINE GLYCOSYLASE"/>
    <property type="match status" value="1"/>
</dbReference>
<dbReference type="OrthoDB" id="9811249at2"/>
<dbReference type="EMBL" id="LKAJ02000001">
    <property type="protein sequence ID" value="MCS5712266.1"/>
    <property type="molecule type" value="Genomic_DNA"/>
</dbReference>
<sequence length="320" mass="36934">MQDSFTIRAKAPFRLDYTVWALRRRKTNIIDNWDGQFYKRVMLVGKRPILVCIVQKNIKAPTLTITTHHAVSDVEMSLLKKEIKRLFSLSCDLKKFYQVAAGHPKLHYLAKSFIGLKPPRFLTIFEACCNAVACQQLSLNVGIELLNRLAIHYGRKVRYEQKTYYAFPTATRIAKCAPKALQALGFSLRKANTLIQIAKTLQNKDDELQVQMSLMTNDEIAEYLKKIKGIGRWSAEYILLRGLGRINIFPGDDIGAQKNLKRYFNLTKELDYDVVMKVLQPWSPYAGFVYFHLLLDNLNRSFDKTSNILANNRTIIRQNH</sequence>